<keyword evidence="2" id="KW-0274">FAD</keyword>
<dbReference type="SUPFAM" id="SSF51905">
    <property type="entry name" value="FAD/NAD(P)-binding domain"/>
    <property type="match status" value="1"/>
</dbReference>
<dbReference type="PROSITE" id="PS00624">
    <property type="entry name" value="GMC_OXRED_2"/>
    <property type="match status" value="1"/>
</dbReference>
<organism evidence="4 5">
    <name type="scientific">Lepidopterella palustris CBS 459.81</name>
    <dbReference type="NCBI Taxonomy" id="1314670"/>
    <lineage>
        <taxon>Eukaryota</taxon>
        <taxon>Fungi</taxon>
        <taxon>Dikarya</taxon>
        <taxon>Ascomycota</taxon>
        <taxon>Pezizomycotina</taxon>
        <taxon>Dothideomycetes</taxon>
        <taxon>Pleosporomycetidae</taxon>
        <taxon>Mytilinidiales</taxon>
        <taxon>Argynnaceae</taxon>
        <taxon>Lepidopterella</taxon>
    </lineage>
</organism>
<evidence type="ECO:0000313" key="5">
    <source>
        <dbReference type="Proteomes" id="UP000250266"/>
    </source>
</evidence>
<dbReference type="PANTHER" id="PTHR11552:SF123">
    <property type="entry name" value="GMC OXIDOREDUCTASE (AFU_ORTHOLOGUE AFUA_2G01770)-RELATED"/>
    <property type="match status" value="1"/>
</dbReference>
<evidence type="ECO:0000313" key="4">
    <source>
        <dbReference type="EMBL" id="OCK76011.1"/>
    </source>
</evidence>
<dbReference type="Gene3D" id="3.30.560.10">
    <property type="entry name" value="Glucose Oxidase, domain 3"/>
    <property type="match status" value="1"/>
</dbReference>
<comment type="cofactor">
    <cofactor evidence="2">
        <name>FAD</name>
        <dbReference type="ChEBI" id="CHEBI:57692"/>
    </cofactor>
</comment>
<dbReference type="InterPro" id="IPR036188">
    <property type="entry name" value="FAD/NAD-bd_sf"/>
</dbReference>
<dbReference type="GO" id="GO:0050660">
    <property type="term" value="F:flavin adenine dinucleotide binding"/>
    <property type="evidence" value="ECO:0007669"/>
    <property type="project" value="InterPro"/>
</dbReference>
<dbReference type="SUPFAM" id="SSF54373">
    <property type="entry name" value="FAD-linked reductases, C-terminal domain"/>
    <property type="match status" value="1"/>
</dbReference>
<keyword evidence="2" id="KW-0285">Flavoprotein</keyword>
<evidence type="ECO:0000259" key="3">
    <source>
        <dbReference type="PROSITE" id="PS00624"/>
    </source>
</evidence>
<dbReference type="Pfam" id="PF00732">
    <property type="entry name" value="GMC_oxred_N"/>
    <property type="match status" value="1"/>
</dbReference>
<protein>
    <submittedName>
        <fullName evidence="4">GMC oxidoreductase</fullName>
    </submittedName>
</protein>
<feature type="domain" description="Glucose-methanol-choline oxidoreductase N-terminal" evidence="3">
    <location>
        <begin position="222"/>
        <end position="236"/>
    </location>
</feature>
<dbReference type="AlphaFoldDB" id="A0A8E2E285"/>
<dbReference type="InterPro" id="IPR012132">
    <property type="entry name" value="GMC_OxRdtase"/>
</dbReference>
<proteinExistence type="inferred from homology"/>
<dbReference type="OrthoDB" id="269227at2759"/>
<feature type="binding site" evidence="2">
    <location>
        <position position="68"/>
    </location>
    <ligand>
        <name>FAD</name>
        <dbReference type="ChEBI" id="CHEBI:57692"/>
    </ligand>
</feature>
<dbReference type="Pfam" id="PF05199">
    <property type="entry name" value="GMC_oxred_C"/>
    <property type="match status" value="1"/>
</dbReference>
<accession>A0A8E2E285</accession>
<keyword evidence="5" id="KW-1185">Reference proteome</keyword>
<dbReference type="GO" id="GO:0016614">
    <property type="term" value="F:oxidoreductase activity, acting on CH-OH group of donors"/>
    <property type="evidence" value="ECO:0007669"/>
    <property type="project" value="InterPro"/>
</dbReference>
<evidence type="ECO:0000256" key="1">
    <source>
        <dbReference type="ARBA" id="ARBA00010790"/>
    </source>
</evidence>
<dbReference type="InterPro" id="IPR000172">
    <property type="entry name" value="GMC_OxRdtase_N"/>
</dbReference>
<dbReference type="Proteomes" id="UP000250266">
    <property type="component" value="Unassembled WGS sequence"/>
</dbReference>
<reference evidence="4 5" key="1">
    <citation type="journal article" date="2016" name="Nat. Commun.">
        <title>Ectomycorrhizal ecology is imprinted in the genome of the dominant symbiotic fungus Cenococcum geophilum.</title>
        <authorList>
            <consortium name="DOE Joint Genome Institute"/>
            <person name="Peter M."/>
            <person name="Kohler A."/>
            <person name="Ohm R.A."/>
            <person name="Kuo A."/>
            <person name="Krutzmann J."/>
            <person name="Morin E."/>
            <person name="Arend M."/>
            <person name="Barry K.W."/>
            <person name="Binder M."/>
            <person name="Choi C."/>
            <person name="Clum A."/>
            <person name="Copeland A."/>
            <person name="Grisel N."/>
            <person name="Haridas S."/>
            <person name="Kipfer T."/>
            <person name="LaButti K."/>
            <person name="Lindquist E."/>
            <person name="Lipzen A."/>
            <person name="Maire R."/>
            <person name="Meier B."/>
            <person name="Mihaltcheva S."/>
            <person name="Molinier V."/>
            <person name="Murat C."/>
            <person name="Poggeler S."/>
            <person name="Quandt C.A."/>
            <person name="Sperisen C."/>
            <person name="Tritt A."/>
            <person name="Tisserant E."/>
            <person name="Crous P.W."/>
            <person name="Henrissat B."/>
            <person name="Nehls U."/>
            <person name="Egli S."/>
            <person name="Spatafora J.W."/>
            <person name="Grigoriev I.V."/>
            <person name="Martin F.M."/>
        </authorList>
    </citation>
    <scope>NUCLEOTIDE SEQUENCE [LARGE SCALE GENOMIC DNA]</scope>
    <source>
        <strain evidence="4 5">CBS 459.81</strain>
    </source>
</reference>
<gene>
    <name evidence="4" type="ORF">K432DRAFT_419472</name>
</gene>
<evidence type="ECO:0000256" key="2">
    <source>
        <dbReference type="PIRSR" id="PIRSR000137-2"/>
    </source>
</evidence>
<dbReference type="PIRSF" id="PIRSF000137">
    <property type="entry name" value="Alcohol_oxidase"/>
    <property type="match status" value="1"/>
</dbReference>
<name>A0A8E2E285_9PEZI</name>
<dbReference type="Gene3D" id="3.50.50.60">
    <property type="entry name" value="FAD/NAD(P)-binding domain"/>
    <property type="match status" value="1"/>
</dbReference>
<dbReference type="EMBL" id="KV745251">
    <property type="protein sequence ID" value="OCK76011.1"/>
    <property type="molecule type" value="Genomic_DNA"/>
</dbReference>
<dbReference type="InterPro" id="IPR007867">
    <property type="entry name" value="GMC_OxRtase_C"/>
</dbReference>
<comment type="similarity">
    <text evidence="1">Belongs to the GMC oxidoreductase family.</text>
</comment>
<dbReference type="PANTHER" id="PTHR11552">
    <property type="entry name" value="GLUCOSE-METHANOL-CHOLINE GMC OXIDOREDUCTASE"/>
    <property type="match status" value="1"/>
</dbReference>
<sequence length="436" mass="47676">MDNPEYLCACRCRRDPMQLSVSHGMISEWDDLALLPRHDSIARPTNISSPCLGNRGAPNYGGELLSRTSGVGYDLWTRGHSADYDAWAELVGDDRWSYNRILQYFKKTEHQYDPKSNREQHGFDGPISTTAAARKYPLQEPVFNVLINTGIKFNPDGNAGSPLDLSTFAENWIAGEGAHRQPAGQVYDFEAGLRDEAKTATGVVLVDGRLISPSKEVIVSCGSFKTPQLLMLSGIGPAPHLVSHGIQTLVSLPVALIGRGNSFEWVTTSTILEAELAKVVAANKLHPNDPYAHEPRGHIETTVTYAPIAGGGSHFKLQIDGTHISTPVVLLISTSRGTIMLASTDPNVDPIIDPHYLETEGDKQVMRSGLPLAMRTMETEDGDEHIDKRLAIVGCSFSRMRGRQSMGTVVDTKCRVMGVKNLRACKFREGVGKVEI</sequence>